<keyword evidence="2" id="KW-1185">Reference proteome</keyword>
<proteinExistence type="predicted"/>
<dbReference type="EMBL" id="FUIG01000032">
    <property type="protein sequence ID" value="SJM32170.1"/>
    <property type="molecule type" value="Genomic_DNA"/>
</dbReference>
<dbReference type="AntiFam" id="ANF00011">
    <property type="entry name" value="tRNA translation"/>
</dbReference>
<dbReference type="Proteomes" id="UP000245698">
    <property type="component" value="Unassembled WGS sequence"/>
</dbReference>
<reference evidence="2" key="1">
    <citation type="submission" date="2016-12" db="EMBL/GenBank/DDBJ databases">
        <authorList>
            <person name="Brunel B."/>
        </authorList>
    </citation>
    <scope>NUCLEOTIDE SEQUENCE [LARGE SCALE GENOMIC DNA]</scope>
</reference>
<accession>A0A2P9AM09</accession>
<evidence type="ECO:0000313" key="2">
    <source>
        <dbReference type="Proteomes" id="UP000245698"/>
    </source>
</evidence>
<name>A0A2P9AM09_9HYPH</name>
<evidence type="ECO:0000313" key="1">
    <source>
        <dbReference type="EMBL" id="SJM32170.1"/>
    </source>
</evidence>
<organism evidence="1 2">
    <name type="scientific">Mesorhizobium delmotii</name>
    <dbReference type="NCBI Taxonomy" id="1631247"/>
    <lineage>
        <taxon>Bacteria</taxon>
        <taxon>Pseudomonadati</taxon>
        <taxon>Pseudomonadota</taxon>
        <taxon>Alphaproteobacteria</taxon>
        <taxon>Hyphomicrobiales</taxon>
        <taxon>Phyllobacteriaceae</taxon>
        <taxon>Mesorhizobium</taxon>
    </lineage>
</organism>
<protein>
    <submittedName>
        <fullName evidence="1">Uncharacterized protein</fullName>
    </submittedName>
</protein>
<dbReference type="AlphaFoldDB" id="A0A2P9AM09"/>
<sequence length="68" mass="7513">MALTPENTQKIGLASEFQVGFQVGGSFGKKLSACFFWSEWQDLNLRPHRPERCALPGCATLRDQTAGL</sequence>
<gene>
    <name evidence="1" type="ORF">BQ8482_250055</name>
</gene>